<dbReference type="AlphaFoldDB" id="A0A8X7V2B3"/>
<sequence>MSVEAWTRRYLFEEVCRVLQLKGDEQNCQNMLERIKDGSFTRLTFYMMLAWQQPDVNDNESHLSPEQDDISLFYSDIMPLLADHEPSVGEDAFVYLASVIPLPVDIINGRYTFETLTAPTGHQLRFPAYDMFVKEIRVHLADDEIILHVEGSMASQRVVRHIKETSWPGRLTLTNYGLYFEAAGIINYEDVLKVDLTKDDASSAKPISTGPWGAPLFDKVIVYDEDGIVLEFPEMTSLTRQDHWLMLVKEITSMHQTILGIIRLHAAREMLRISTPNPKKFLIFSLFEEAPKGDFVLKELAEMSQKVATAKNLCSASSILRNINTEPLGNIFKEEEEDKCKEKGKVIDKKEMFASLESAVNQTREEGREIEMAKSTTTELEEEGIAESVAVLMLMRPLQDALPWFQEVINWERPSRMLFVLDITILTVYNMGGDYWLEWLRLDKRRAVKVSTESDQTMTESIVSAQYGLIRLHQLIQHVNITIMKLRSIYTSRLASMVMASMLALVIFFVVVPFKLIIMFGTIYCFVMTSSVGKRMSKDQSNQRMKEWWDSIPIVPVRVLNSSYK</sequence>
<dbReference type="Proteomes" id="UP000886595">
    <property type="component" value="Unassembled WGS sequence"/>
</dbReference>
<dbReference type="PANTHER" id="PTHR31860:SF5">
    <property type="entry name" value="ARGH (DUF639)"/>
    <property type="match status" value="1"/>
</dbReference>
<dbReference type="PANTHER" id="PTHR31860">
    <property type="entry name" value="HEAT-INDUCIBLE TRANSCRIPTION REPRESSOR (DUF639)-RELATED"/>
    <property type="match status" value="1"/>
</dbReference>
<dbReference type="Pfam" id="PF04842">
    <property type="entry name" value="DUF639"/>
    <property type="match status" value="1"/>
</dbReference>
<name>A0A8X7V2B3_BRACI</name>
<accession>A0A8X7V2B3</accession>
<evidence type="ECO:0000313" key="2">
    <source>
        <dbReference type="Proteomes" id="UP000886595"/>
    </source>
</evidence>
<dbReference type="InterPro" id="IPR006927">
    <property type="entry name" value="DUF639"/>
</dbReference>
<gene>
    <name evidence="1" type="ORF">Bca52824_035003</name>
</gene>
<evidence type="ECO:0000313" key="1">
    <source>
        <dbReference type="EMBL" id="KAG2298531.1"/>
    </source>
</evidence>
<organism evidence="1 2">
    <name type="scientific">Brassica carinata</name>
    <name type="common">Ethiopian mustard</name>
    <name type="synonym">Abyssinian cabbage</name>
    <dbReference type="NCBI Taxonomy" id="52824"/>
    <lineage>
        <taxon>Eukaryota</taxon>
        <taxon>Viridiplantae</taxon>
        <taxon>Streptophyta</taxon>
        <taxon>Embryophyta</taxon>
        <taxon>Tracheophyta</taxon>
        <taxon>Spermatophyta</taxon>
        <taxon>Magnoliopsida</taxon>
        <taxon>eudicotyledons</taxon>
        <taxon>Gunneridae</taxon>
        <taxon>Pentapetalae</taxon>
        <taxon>rosids</taxon>
        <taxon>malvids</taxon>
        <taxon>Brassicales</taxon>
        <taxon>Brassicaceae</taxon>
        <taxon>Brassiceae</taxon>
        <taxon>Brassica</taxon>
    </lineage>
</organism>
<dbReference type="OrthoDB" id="1903413at2759"/>
<comment type="caution">
    <text evidence="1">The sequence shown here is derived from an EMBL/GenBank/DDBJ whole genome shotgun (WGS) entry which is preliminary data.</text>
</comment>
<proteinExistence type="predicted"/>
<keyword evidence="2" id="KW-1185">Reference proteome</keyword>
<dbReference type="EMBL" id="JAAMPC010000008">
    <property type="protein sequence ID" value="KAG2298531.1"/>
    <property type="molecule type" value="Genomic_DNA"/>
</dbReference>
<reference evidence="1 2" key="1">
    <citation type="submission" date="2020-02" db="EMBL/GenBank/DDBJ databases">
        <authorList>
            <person name="Ma Q."/>
            <person name="Huang Y."/>
            <person name="Song X."/>
            <person name="Pei D."/>
        </authorList>
    </citation>
    <scope>NUCLEOTIDE SEQUENCE [LARGE SCALE GENOMIC DNA]</scope>
    <source>
        <strain evidence="1">Sxm20200214</strain>
        <tissue evidence="1">Leaf</tissue>
    </source>
</reference>
<protein>
    <submittedName>
        <fullName evidence="1">Uncharacterized protein</fullName>
    </submittedName>
</protein>